<dbReference type="PANTHER" id="PTHR11207:SF32">
    <property type="entry name" value="LARGE RIBOSOMAL SUBUNIT PROTEIN ML44"/>
    <property type="match status" value="1"/>
</dbReference>
<comment type="subcellular location">
    <subcellularLocation>
        <location evidence="1">Mitochondrion</location>
    </subcellularLocation>
</comment>
<keyword evidence="5" id="KW-0687">Ribonucleoprotein</keyword>
<dbReference type="OrthoDB" id="67027at2759"/>
<dbReference type="GO" id="GO:0004525">
    <property type="term" value="F:ribonuclease III activity"/>
    <property type="evidence" value="ECO:0007669"/>
    <property type="project" value="InterPro"/>
</dbReference>
<dbReference type="InterPro" id="IPR036389">
    <property type="entry name" value="RNase_III_sf"/>
</dbReference>
<dbReference type="InterPro" id="IPR044444">
    <property type="entry name" value="Ribosomal_mL44_DSRM_metazoa"/>
</dbReference>
<name>J7RE05_HUIN7</name>
<dbReference type="Gene3D" id="3.30.160.20">
    <property type="match status" value="1"/>
</dbReference>
<dbReference type="Gene3D" id="1.10.1520.10">
    <property type="entry name" value="Ribonuclease III domain"/>
    <property type="match status" value="1"/>
</dbReference>
<dbReference type="OMA" id="YLYSPGN"/>
<evidence type="ECO:0000313" key="12">
    <source>
        <dbReference type="Proteomes" id="UP000006310"/>
    </source>
</evidence>
<evidence type="ECO:0000256" key="2">
    <source>
        <dbReference type="ARBA" id="ARBA00022884"/>
    </source>
</evidence>
<evidence type="ECO:0000256" key="7">
    <source>
        <dbReference type="ARBA" id="ARBA00035187"/>
    </source>
</evidence>
<dbReference type="PROSITE" id="PS01287">
    <property type="entry name" value="RTC"/>
    <property type="match status" value="1"/>
</dbReference>
<evidence type="ECO:0000313" key="11">
    <source>
        <dbReference type="EMBL" id="CCK73070.1"/>
    </source>
</evidence>
<dbReference type="InterPro" id="IPR020719">
    <property type="entry name" value="RNA3'_term_phos_cycl-like_CS"/>
</dbReference>
<keyword evidence="3" id="KW-0689">Ribosomal protein</keyword>
<dbReference type="EMBL" id="HE978326">
    <property type="protein sequence ID" value="CCK73070.1"/>
    <property type="molecule type" value="Genomic_DNA"/>
</dbReference>
<dbReference type="InterPro" id="IPR000999">
    <property type="entry name" value="RNase_III_dom"/>
</dbReference>
<comment type="similarity">
    <text evidence="6">Belongs to the ribonuclease III family. Mitochondrion-specific ribosomal protein mL44 subfamily.</text>
</comment>
<evidence type="ECO:0000256" key="5">
    <source>
        <dbReference type="ARBA" id="ARBA00023274"/>
    </source>
</evidence>
<dbReference type="SUPFAM" id="SSF69065">
    <property type="entry name" value="RNase III domain-like"/>
    <property type="match status" value="1"/>
</dbReference>
<dbReference type="InterPro" id="IPR014720">
    <property type="entry name" value="dsRBD_dom"/>
</dbReference>
<dbReference type="SUPFAM" id="SSF54768">
    <property type="entry name" value="dsRNA-binding domain-like"/>
    <property type="match status" value="1"/>
</dbReference>
<reference evidence="12" key="2">
    <citation type="submission" date="2012-08" db="EMBL/GenBank/DDBJ databases">
        <title>Genome sequence of Kazachstania naganishii.</title>
        <authorList>
            <person name="Gordon J.L."/>
            <person name="Armisen D."/>
            <person name="Proux-Wera E."/>
            <person name="OhEigeartaigh S.S."/>
            <person name="Byrne K.P."/>
            <person name="Wolfe K.H."/>
        </authorList>
    </citation>
    <scope>NUCLEOTIDE SEQUENCE [LARGE SCALE GENOMIC DNA]</scope>
    <source>
        <strain evidence="12">ATCC MYA-139 / BCRC 22969 / CBS 8797 / CCRC 22969 / KCTC 17520 / NBRC 10181 / NCYC 3082</strain>
    </source>
</reference>
<dbReference type="AlphaFoldDB" id="J7RE05"/>
<keyword evidence="4" id="KW-0496">Mitochondrion</keyword>
<dbReference type="InterPro" id="IPR044443">
    <property type="entry name" value="Ribosomal_mL44_DSRM_fung"/>
</dbReference>
<dbReference type="KEGG" id="kng:KNAG_0M02170"/>
<dbReference type="RefSeq" id="XP_022467314.1">
    <property type="nucleotide sequence ID" value="XM_022611082.1"/>
</dbReference>
<keyword evidence="2 8" id="KW-0694">RNA-binding</keyword>
<reference evidence="11 12" key="1">
    <citation type="journal article" date="2011" name="Proc. Natl. Acad. Sci. U.S.A.">
        <title>Evolutionary erosion of yeast sex chromosomes by mating-type switching accidents.</title>
        <authorList>
            <person name="Gordon J.L."/>
            <person name="Armisen D."/>
            <person name="Proux-Wera E."/>
            <person name="Oheigeartaigh S.S."/>
            <person name="Byrne K.P."/>
            <person name="Wolfe K.H."/>
        </authorList>
    </citation>
    <scope>NUCLEOTIDE SEQUENCE [LARGE SCALE GENOMIC DNA]</scope>
    <source>
        <strain evidence="12">ATCC MYA-139 / BCRC 22969 / CBS 8797 / CCRC 22969 / KCTC 17520 / NBRC 10181 / NCYC 3082</strain>
    </source>
</reference>
<sequence>MLKRVPAVWYSTVGRVARGGVPPGGGGVAEFRKYVEEEAAVLRRLPQEVTDKSSALVALHSRLRLPEAFTTAHLARCLSCKSGAGPGASGALDNRGLNIFGKNLLTMEVTAELLRRFPRLPLPVLNAAVDGYIGEGVLAGIARGWGVQPETRGVLDRFLSGETVEATLGRLRYVGGASASSIASAASGSSIHEAGSVADVSGNATAPEADAPGTAAVATSIPLETGTQAPVSSSSGSALALFVRSTLAVLWTVSPALSTQFIRDHVLSRRLDVKALFSFEQPTRELARLCTRERLQRPTSRLLAESGRLSRAPVFIVGVFSGEEQLGEGFGSSLKEAKARAATDALMKWYCYSPGETTDVIDPGTVIV</sequence>
<evidence type="ECO:0000259" key="10">
    <source>
        <dbReference type="PROSITE" id="PS50142"/>
    </source>
</evidence>
<accession>J7RE05</accession>
<dbReference type="Proteomes" id="UP000006310">
    <property type="component" value="Chromosome 13"/>
</dbReference>
<dbReference type="CDD" id="cd19873">
    <property type="entry name" value="DSRM_MRPL3_like"/>
    <property type="match status" value="1"/>
</dbReference>
<dbReference type="Pfam" id="PF22892">
    <property type="entry name" value="DSRM_MRPL44"/>
    <property type="match status" value="1"/>
</dbReference>
<dbReference type="eggNOG" id="KOG3769">
    <property type="taxonomic scope" value="Eukaryota"/>
</dbReference>
<dbReference type="HOGENOM" id="CLU_034765_1_0_1"/>
<feature type="domain" description="DRBM" evidence="9">
    <location>
        <begin position="281"/>
        <end position="351"/>
    </location>
</feature>
<dbReference type="GO" id="GO:0005762">
    <property type="term" value="C:mitochondrial large ribosomal subunit"/>
    <property type="evidence" value="ECO:0007669"/>
    <property type="project" value="EnsemblFungi"/>
</dbReference>
<protein>
    <recommendedName>
        <fullName evidence="7">Large ribosomal subunit protein mL44</fullName>
    </recommendedName>
</protein>
<dbReference type="GO" id="GO:0006396">
    <property type="term" value="P:RNA processing"/>
    <property type="evidence" value="ECO:0007669"/>
    <property type="project" value="InterPro"/>
</dbReference>
<dbReference type="GO" id="GO:0003725">
    <property type="term" value="F:double-stranded RNA binding"/>
    <property type="evidence" value="ECO:0007669"/>
    <property type="project" value="InterPro"/>
</dbReference>
<dbReference type="STRING" id="1071383.J7RE05"/>
<dbReference type="SMART" id="SM00535">
    <property type="entry name" value="RIBOc"/>
    <property type="match status" value="1"/>
</dbReference>
<dbReference type="PROSITE" id="PS50142">
    <property type="entry name" value="RNASE_3_2"/>
    <property type="match status" value="1"/>
</dbReference>
<dbReference type="SMART" id="SM00358">
    <property type="entry name" value="DSRM"/>
    <property type="match status" value="1"/>
</dbReference>
<evidence type="ECO:0000259" key="9">
    <source>
        <dbReference type="PROSITE" id="PS50137"/>
    </source>
</evidence>
<gene>
    <name evidence="11" type="primary">KNAG0M02170</name>
    <name evidence="11" type="ordered locus">KNAG_0M02170</name>
</gene>
<keyword evidence="12" id="KW-1185">Reference proteome</keyword>
<dbReference type="PANTHER" id="PTHR11207">
    <property type="entry name" value="RIBONUCLEASE III"/>
    <property type="match status" value="1"/>
</dbReference>
<evidence type="ECO:0000256" key="3">
    <source>
        <dbReference type="ARBA" id="ARBA00022980"/>
    </source>
</evidence>
<dbReference type="PROSITE" id="PS50137">
    <property type="entry name" value="DS_RBD"/>
    <property type="match status" value="1"/>
</dbReference>
<dbReference type="GeneID" id="34528850"/>
<organism evidence="11 12">
    <name type="scientific">Huiozyma naganishii (strain ATCC MYA-139 / BCRC 22969 / CBS 8797 / KCTC 17520 / NBRC 10181 / NCYC 3082 / Yp74L-3)</name>
    <name type="common">Yeast</name>
    <name type="synonym">Kazachstania naganishii</name>
    <dbReference type="NCBI Taxonomy" id="1071383"/>
    <lineage>
        <taxon>Eukaryota</taxon>
        <taxon>Fungi</taxon>
        <taxon>Dikarya</taxon>
        <taxon>Ascomycota</taxon>
        <taxon>Saccharomycotina</taxon>
        <taxon>Saccharomycetes</taxon>
        <taxon>Saccharomycetales</taxon>
        <taxon>Saccharomycetaceae</taxon>
        <taxon>Huiozyma</taxon>
    </lineage>
</organism>
<evidence type="ECO:0000256" key="1">
    <source>
        <dbReference type="ARBA" id="ARBA00004173"/>
    </source>
</evidence>
<evidence type="ECO:0000256" key="8">
    <source>
        <dbReference type="PROSITE-ProRule" id="PRU00266"/>
    </source>
</evidence>
<dbReference type="GO" id="GO:0003735">
    <property type="term" value="F:structural constituent of ribosome"/>
    <property type="evidence" value="ECO:0007669"/>
    <property type="project" value="EnsemblFungi"/>
</dbReference>
<feature type="domain" description="RNase III" evidence="10">
    <location>
        <begin position="42"/>
        <end position="147"/>
    </location>
</feature>
<evidence type="ECO:0000256" key="4">
    <source>
        <dbReference type="ARBA" id="ARBA00023128"/>
    </source>
</evidence>
<evidence type="ECO:0000256" key="6">
    <source>
        <dbReference type="ARBA" id="ARBA00024034"/>
    </source>
</evidence>
<proteinExistence type="inferred from homology"/>